<dbReference type="AlphaFoldDB" id="A0A0P1BHB5"/>
<feature type="transmembrane region" description="Helical" evidence="2">
    <location>
        <begin position="60"/>
        <end position="84"/>
    </location>
</feature>
<evidence type="ECO:0000313" key="4">
    <source>
        <dbReference type="Proteomes" id="UP000054845"/>
    </source>
</evidence>
<feature type="region of interest" description="Disordered" evidence="1">
    <location>
        <begin position="305"/>
        <end position="333"/>
    </location>
</feature>
<reference evidence="3 4" key="1">
    <citation type="submission" date="2014-09" db="EMBL/GenBank/DDBJ databases">
        <authorList>
            <person name="Magalhaes I.L.F."/>
            <person name="Oliveira U."/>
            <person name="Santos F.R."/>
            <person name="Vidigal T.H.D.A."/>
            <person name="Brescovit A.D."/>
            <person name="Santos A.J."/>
        </authorList>
    </citation>
    <scope>NUCLEOTIDE SEQUENCE [LARGE SCALE GENOMIC DNA]</scope>
</reference>
<name>A0A0P1BHB5_9BASI</name>
<evidence type="ECO:0000313" key="3">
    <source>
        <dbReference type="EMBL" id="CEH15628.1"/>
    </source>
</evidence>
<dbReference type="Proteomes" id="UP000054845">
    <property type="component" value="Unassembled WGS sequence"/>
</dbReference>
<evidence type="ECO:0000256" key="2">
    <source>
        <dbReference type="SAM" id="Phobius"/>
    </source>
</evidence>
<keyword evidence="4" id="KW-1185">Reference proteome</keyword>
<organism evidence="3 4">
    <name type="scientific">Ceraceosorus bombacis</name>
    <dbReference type="NCBI Taxonomy" id="401625"/>
    <lineage>
        <taxon>Eukaryota</taxon>
        <taxon>Fungi</taxon>
        <taxon>Dikarya</taxon>
        <taxon>Basidiomycota</taxon>
        <taxon>Ustilaginomycotina</taxon>
        <taxon>Exobasidiomycetes</taxon>
        <taxon>Ceraceosorales</taxon>
        <taxon>Ceraceosoraceae</taxon>
        <taxon>Ceraceosorus</taxon>
    </lineage>
</organism>
<keyword evidence="2" id="KW-0472">Membrane</keyword>
<keyword evidence="2" id="KW-0812">Transmembrane</keyword>
<dbReference type="EMBL" id="CCYA01000267">
    <property type="protein sequence ID" value="CEH15628.1"/>
    <property type="molecule type" value="Genomic_DNA"/>
</dbReference>
<dbReference type="OrthoDB" id="10315884at2759"/>
<proteinExistence type="predicted"/>
<feature type="compositionally biased region" description="Polar residues" evidence="1">
    <location>
        <begin position="175"/>
        <end position="184"/>
    </location>
</feature>
<feature type="region of interest" description="Disordered" evidence="1">
    <location>
        <begin position="223"/>
        <end position="242"/>
    </location>
</feature>
<feature type="region of interest" description="Disordered" evidence="1">
    <location>
        <begin position="92"/>
        <end position="121"/>
    </location>
</feature>
<accession>A0A0P1BHB5</accession>
<feature type="region of interest" description="Disordered" evidence="1">
    <location>
        <begin position="153"/>
        <end position="212"/>
    </location>
</feature>
<evidence type="ECO:0000256" key="1">
    <source>
        <dbReference type="SAM" id="MobiDB-lite"/>
    </source>
</evidence>
<feature type="compositionally biased region" description="Polar residues" evidence="1">
    <location>
        <begin position="98"/>
        <end position="121"/>
    </location>
</feature>
<sequence length="333" mass="35295">MSSSSRARMKSSPVDAAADFLDCHASSMSKQQEPSGSPAFYRPVGSCLPVPSTSVTMNSAAAIGVAVAIVVVIGGVLTTVIVYIRRRRSGNGHKASASFASRPQSRSSTLASEWSKSGRSPTNSMYDVEKLSYAQPISVPAPVYTAGPAVLPSHASTDSKRGRSISGAGHALRRTVSNSTLNRTLRTRSFHTGRDELPITSSDAGHGAARDSLDVESLAGDDASSIVDGPAHAADYSRHRRPSITRKAVPKALDGIVKDRSEDFNDFLGGLDYADIDDPEERVMSPELEMAKLALQDLEIRANAGSARDKPLTFPKSELRSGASSARIPAPFR</sequence>
<keyword evidence="2" id="KW-1133">Transmembrane helix</keyword>
<protein>
    <submittedName>
        <fullName evidence="3">Uncharacterized protein</fullName>
    </submittedName>
</protein>